<dbReference type="AlphaFoldDB" id="A0A6A6N8R8"/>
<proteinExistence type="predicted"/>
<sequence length="242" mass="27397">MERWLPFVDAKDPVVYAASSSNPVGYRYHNNKCTVIVLTGIARPAFAFYKLRQKSEKWIKKDSSIIDPYCSDPHERAHLLRFTNGIWFKDKFYALSLHGTLAVIEDIGSDLRITALGKKRAVPSVSSKRFGELAKGDSSAYELYDPIAESWWCIPLWDAKVPLCAALSSSANDMRRSLIQFLPLHMGRRRLDKKDSTIDPPLFEPATITNGVWCKEKFFVLILQGTLAVIEDIDSDIRITAL</sequence>
<evidence type="ECO:0000313" key="1">
    <source>
        <dbReference type="EMBL" id="KAF2320589.1"/>
    </source>
</evidence>
<dbReference type="EMBL" id="JAAGAX010000003">
    <property type="protein sequence ID" value="KAF2320589.1"/>
    <property type="molecule type" value="Genomic_DNA"/>
</dbReference>
<comment type="caution">
    <text evidence="1">The sequence shown here is derived from an EMBL/GenBank/DDBJ whole genome shotgun (WGS) entry which is preliminary data.</text>
</comment>
<keyword evidence="2" id="KW-1185">Reference proteome</keyword>
<name>A0A6A6N8R8_HEVBR</name>
<organism evidence="1 2">
    <name type="scientific">Hevea brasiliensis</name>
    <name type="common">Para rubber tree</name>
    <name type="synonym">Siphonia brasiliensis</name>
    <dbReference type="NCBI Taxonomy" id="3981"/>
    <lineage>
        <taxon>Eukaryota</taxon>
        <taxon>Viridiplantae</taxon>
        <taxon>Streptophyta</taxon>
        <taxon>Embryophyta</taxon>
        <taxon>Tracheophyta</taxon>
        <taxon>Spermatophyta</taxon>
        <taxon>Magnoliopsida</taxon>
        <taxon>eudicotyledons</taxon>
        <taxon>Gunneridae</taxon>
        <taxon>Pentapetalae</taxon>
        <taxon>rosids</taxon>
        <taxon>fabids</taxon>
        <taxon>Malpighiales</taxon>
        <taxon>Euphorbiaceae</taxon>
        <taxon>Crotonoideae</taxon>
        <taxon>Micrandreae</taxon>
        <taxon>Hevea</taxon>
    </lineage>
</organism>
<dbReference type="Proteomes" id="UP000467840">
    <property type="component" value="Chromosome 10"/>
</dbReference>
<evidence type="ECO:0000313" key="2">
    <source>
        <dbReference type="Proteomes" id="UP000467840"/>
    </source>
</evidence>
<accession>A0A6A6N8R8</accession>
<reference evidence="1 2" key="1">
    <citation type="journal article" date="2020" name="Mol. Plant">
        <title>The Chromosome-Based Rubber Tree Genome Provides New Insights into Spurge Genome Evolution and Rubber Biosynthesis.</title>
        <authorList>
            <person name="Liu J."/>
            <person name="Shi C."/>
            <person name="Shi C.C."/>
            <person name="Li W."/>
            <person name="Zhang Q.J."/>
            <person name="Zhang Y."/>
            <person name="Li K."/>
            <person name="Lu H.F."/>
            <person name="Shi C."/>
            <person name="Zhu S.T."/>
            <person name="Xiao Z.Y."/>
            <person name="Nan H."/>
            <person name="Yue Y."/>
            <person name="Zhu X.G."/>
            <person name="Wu Y."/>
            <person name="Hong X.N."/>
            <person name="Fan G.Y."/>
            <person name="Tong Y."/>
            <person name="Zhang D."/>
            <person name="Mao C.L."/>
            <person name="Liu Y.L."/>
            <person name="Hao S.J."/>
            <person name="Liu W.Q."/>
            <person name="Lv M.Q."/>
            <person name="Zhang H.B."/>
            <person name="Liu Y."/>
            <person name="Hu-Tang G.R."/>
            <person name="Wang J.P."/>
            <person name="Wang J.H."/>
            <person name="Sun Y.H."/>
            <person name="Ni S.B."/>
            <person name="Chen W.B."/>
            <person name="Zhang X.C."/>
            <person name="Jiao Y.N."/>
            <person name="Eichler E.E."/>
            <person name="Li G.H."/>
            <person name="Liu X."/>
            <person name="Gao L.Z."/>
        </authorList>
    </citation>
    <scope>NUCLEOTIDE SEQUENCE [LARGE SCALE GENOMIC DNA]</scope>
    <source>
        <strain evidence="2">cv. GT1</strain>
        <tissue evidence="1">Leaf</tissue>
    </source>
</reference>
<gene>
    <name evidence="1" type="ORF">GH714_028726</name>
</gene>
<protein>
    <submittedName>
        <fullName evidence="1">Uncharacterized protein</fullName>
    </submittedName>
</protein>